<proteinExistence type="predicted"/>
<dbReference type="Proteomes" id="UP001268819">
    <property type="component" value="Unassembled WGS sequence"/>
</dbReference>
<dbReference type="EMBL" id="JAVDSG010000001">
    <property type="protein sequence ID" value="MDR6592598.1"/>
    <property type="molecule type" value="Genomic_DNA"/>
</dbReference>
<sequence>MSHETSVRVLFSRFYLVSHPQCLEDDPRLKWGPDEELAVSAGDGIGLNSVTSEHTAHVTLVVFGSATDVPADVRSGEPRYWFTSTTRRIALTDAEGSTALVVPAPASGRIACAVECRGRDETVAARHHDHRDDIHGLERWRITVWPDTAPSSGSVRR</sequence>
<keyword evidence="2" id="KW-1185">Reference proteome</keyword>
<accession>A0ABU1PPL1</accession>
<name>A0ABU1PPL1_9PSEU</name>
<organism evidence="1 2">
    <name type="scientific">Saccharothrix longispora</name>
    <dbReference type="NCBI Taxonomy" id="33920"/>
    <lineage>
        <taxon>Bacteria</taxon>
        <taxon>Bacillati</taxon>
        <taxon>Actinomycetota</taxon>
        <taxon>Actinomycetes</taxon>
        <taxon>Pseudonocardiales</taxon>
        <taxon>Pseudonocardiaceae</taxon>
        <taxon>Saccharothrix</taxon>
    </lineage>
</organism>
<protein>
    <submittedName>
        <fullName evidence="1">Uncharacterized protein</fullName>
    </submittedName>
</protein>
<evidence type="ECO:0000313" key="2">
    <source>
        <dbReference type="Proteomes" id="UP001268819"/>
    </source>
</evidence>
<gene>
    <name evidence="1" type="ORF">J2S66_000982</name>
</gene>
<reference evidence="1 2" key="1">
    <citation type="submission" date="2023-07" db="EMBL/GenBank/DDBJ databases">
        <title>Sequencing the genomes of 1000 actinobacteria strains.</title>
        <authorList>
            <person name="Klenk H.-P."/>
        </authorList>
    </citation>
    <scope>NUCLEOTIDE SEQUENCE [LARGE SCALE GENOMIC DNA]</scope>
    <source>
        <strain evidence="1 2">DSM 43749</strain>
    </source>
</reference>
<evidence type="ECO:0000313" key="1">
    <source>
        <dbReference type="EMBL" id="MDR6592598.1"/>
    </source>
</evidence>
<comment type="caution">
    <text evidence="1">The sequence shown here is derived from an EMBL/GenBank/DDBJ whole genome shotgun (WGS) entry which is preliminary data.</text>
</comment>